<keyword evidence="1" id="KW-0539">Nucleus</keyword>
<dbReference type="GO" id="GO:0045944">
    <property type="term" value="P:positive regulation of transcription by RNA polymerase II"/>
    <property type="evidence" value="ECO:0007669"/>
    <property type="project" value="TreeGrafter"/>
</dbReference>
<dbReference type="GeneID" id="70124626"/>
<reference evidence="3" key="1">
    <citation type="journal article" date="2021" name="Nat. Commun.">
        <title>Genetic determinants of endophytism in the Arabidopsis root mycobiome.</title>
        <authorList>
            <person name="Mesny F."/>
            <person name="Miyauchi S."/>
            <person name="Thiergart T."/>
            <person name="Pickel B."/>
            <person name="Atanasova L."/>
            <person name="Karlsson M."/>
            <person name="Huettel B."/>
            <person name="Barry K.W."/>
            <person name="Haridas S."/>
            <person name="Chen C."/>
            <person name="Bauer D."/>
            <person name="Andreopoulos W."/>
            <person name="Pangilinan J."/>
            <person name="LaButti K."/>
            <person name="Riley R."/>
            <person name="Lipzen A."/>
            <person name="Clum A."/>
            <person name="Drula E."/>
            <person name="Henrissat B."/>
            <person name="Kohler A."/>
            <person name="Grigoriev I.V."/>
            <person name="Martin F.M."/>
            <person name="Hacquard S."/>
        </authorList>
    </citation>
    <scope>NUCLEOTIDE SEQUENCE</scope>
    <source>
        <strain evidence="3">MPI-SDFR-AT-0073</strain>
    </source>
</reference>
<gene>
    <name evidence="3" type="ORF">BKA67DRAFT_249949</name>
</gene>
<dbReference type="GO" id="GO:0008270">
    <property type="term" value="F:zinc ion binding"/>
    <property type="evidence" value="ECO:0007669"/>
    <property type="project" value="InterPro"/>
</dbReference>
<feature type="compositionally biased region" description="Polar residues" evidence="2">
    <location>
        <begin position="95"/>
        <end position="116"/>
    </location>
</feature>
<evidence type="ECO:0000256" key="1">
    <source>
        <dbReference type="ARBA" id="ARBA00023242"/>
    </source>
</evidence>
<dbReference type="GO" id="GO:0000976">
    <property type="term" value="F:transcription cis-regulatory region binding"/>
    <property type="evidence" value="ECO:0007669"/>
    <property type="project" value="TreeGrafter"/>
</dbReference>
<keyword evidence="4" id="KW-1185">Reference proteome</keyword>
<dbReference type="GO" id="GO:0000981">
    <property type="term" value="F:DNA-binding transcription factor activity, RNA polymerase II-specific"/>
    <property type="evidence" value="ECO:0007669"/>
    <property type="project" value="InterPro"/>
</dbReference>
<feature type="region of interest" description="Disordered" evidence="2">
    <location>
        <begin position="88"/>
        <end position="116"/>
    </location>
</feature>
<accession>A0A9P8UPE2</accession>
<evidence type="ECO:0000313" key="3">
    <source>
        <dbReference type="EMBL" id="KAH6655813.1"/>
    </source>
</evidence>
<evidence type="ECO:0000313" key="4">
    <source>
        <dbReference type="Proteomes" id="UP000758603"/>
    </source>
</evidence>
<organism evidence="3 4">
    <name type="scientific">Truncatella angustata</name>
    <dbReference type="NCBI Taxonomy" id="152316"/>
    <lineage>
        <taxon>Eukaryota</taxon>
        <taxon>Fungi</taxon>
        <taxon>Dikarya</taxon>
        <taxon>Ascomycota</taxon>
        <taxon>Pezizomycotina</taxon>
        <taxon>Sordariomycetes</taxon>
        <taxon>Xylariomycetidae</taxon>
        <taxon>Amphisphaeriales</taxon>
        <taxon>Sporocadaceae</taxon>
        <taxon>Truncatella</taxon>
    </lineage>
</organism>
<comment type="caution">
    <text evidence="3">The sequence shown here is derived from an EMBL/GenBank/DDBJ whole genome shotgun (WGS) entry which is preliminary data.</text>
</comment>
<dbReference type="PANTHER" id="PTHR37534">
    <property type="entry name" value="TRANSCRIPTIONAL ACTIVATOR PROTEIN UGA3"/>
    <property type="match status" value="1"/>
</dbReference>
<evidence type="ECO:0008006" key="5">
    <source>
        <dbReference type="Google" id="ProtNLM"/>
    </source>
</evidence>
<dbReference type="OrthoDB" id="4525710at2759"/>
<dbReference type="PANTHER" id="PTHR37534:SF2">
    <property type="entry name" value="N-ACETYLTRANSFERASE DOMAIN-CONTAINING PROTEIN"/>
    <property type="match status" value="1"/>
</dbReference>
<evidence type="ECO:0000256" key="2">
    <source>
        <dbReference type="SAM" id="MobiDB-lite"/>
    </source>
</evidence>
<dbReference type="Gene3D" id="4.10.240.10">
    <property type="entry name" value="Zn(2)-C6 fungal-type DNA-binding domain"/>
    <property type="match status" value="1"/>
</dbReference>
<dbReference type="Proteomes" id="UP000758603">
    <property type="component" value="Unassembled WGS sequence"/>
</dbReference>
<proteinExistence type="predicted"/>
<dbReference type="CDD" id="cd00067">
    <property type="entry name" value="GAL4"/>
    <property type="match status" value="1"/>
</dbReference>
<dbReference type="AlphaFoldDB" id="A0A9P8UPE2"/>
<protein>
    <recommendedName>
        <fullName evidence="5">Zn(2)-C6 fungal-type domain-containing protein</fullName>
    </recommendedName>
</protein>
<dbReference type="EMBL" id="JAGPXC010000003">
    <property type="protein sequence ID" value="KAH6655813.1"/>
    <property type="molecule type" value="Genomic_DNA"/>
</dbReference>
<name>A0A9P8UPE2_9PEZI</name>
<sequence>MKSCRERHLKCDRKQTCSNCAKRGQICSRVSKTRFRHAQDDSLQNGELGFSKNQKWCKITQRKIRFIDETYDITTLYDGRISLIANPSWEEGEDSSGTLRSPYQESPNKSPQATNLRPTIDGARRVLNSDTTQRSHSAIDSGLNLPSTVHESRSVLNSAYSVAQDNPTAPPLLAEVHSLLHQQTPLLYWCDKRLTELLRHFVENLAQLFDCGGFQRRFATSFPERAAQYRPLLQVMSAIGAISLKIMGKPSTASEKQLYWESYQHLGLNECQPVNEIGDDQFFTTIFLNIFDDLDRYLDFSNAPSTNNPQSRDQREMQMGDITLGNDLRQDMIWASLRLRLYFAVLNHEPDAVSLNVNNTTDDPFIVKRDDHYWARRMILHLHNVVNYCFGPEKNIAAYQVLVEYSQEWVASKPASFDPILIPADDSSSEFPGIFVLNDAAALGWQLYHLYRILLVAHDPSRPLLGLGGAVDRRSVDNSLKNDTIAICGIANSIGQIDAAHLPACMAISLTGHLFTPDMEQRALIAILVKTEKTLGWPTSSIQSHLKNAWEL</sequence>
<dbReference type="GO" id="GO:0005634">
    <property type="term" value="C:nucleus"/>
    <property type="evidence" value="ECO:0007669"/>
    <property type="project" value="TreeGrafter"/>
</dbReference>
<dbReference type="InterPro" id="IPR036864">
    <property type="entry name" value="Zn2-C6_fun-type_DNA-bd_sf"/>
</dbReference>
<dbReference type="InterPro" id="IPR001138">
    <property type="entry name" value="Zn2Cys6_DnaBD"/>
</dbReference>
<dbReference type="RefSeq" id="XP_045960078.1">
    <property type="nucleotide sequence ID" value="XM_046095733.1"/>
</dbReference>